<feature type="transmembrane region" description="Helical" evidence="1">
    <location>
        <begin position="136"/>
        <end position="154"/>
    </location>
</feature>
<keyword evidence="1" id="KW-0472">Membrane</keyword>
<protein>
    <submittedName>
        <fullName evidence="3">Histidine kinase</fullName>
    </submittedName>
</protein>
<dbReference type="EMBL" id="FMXE01000028">
    <property type="protein sequence ID" value="SDA90919.1"/>
    <property type="molecule type" value="Genomic_DNA"/>
</dbReference>
<feature type="transmembrane region" description="Helical" evidence="1">
    <location>
        <begin position="34"/>
        <end position="53"/>
    </location>
</feature>
<feature type="domain" description="Signal transduction histidine kinase internal region" evidence="2">
    <location>
        <begin position="172"/>
        <end position="247"/>
    </location>
</feature>
<keyword evidence="1" id="KW-1133">Transmembrane helix</keyword>
<dbReference type="PANTHER" id="PTHR34220">
    <property type="entry name" value="SENSOR HISTIDINE KINASE YPDA"/>
    <property type="match status" value="1"/>
</dbReference>
<accession>A0A1G5Z7C6</accession>
<organism evidence="3 4">
    <name type="scientific">Algoriphagus alkaliphilus</name>
    <dbReference type="NCBI Taxonomy" id="279824"/>
    <lineage>
        <taxon>Bacteria</taxon>
        <taxon>Pseudomonadati</taxon>
        <taxon>Bacteroidota</taxon>
        <taxon>Cytophagia</taxon>
        <taxon>Cytophagales</taxon>
        <taxon>Cyclobacteriaceae</taxon>
        <taxon>Algoriphagus</taxon>
    </lineage>
</organism>
<feature type="transmembrane region" description="Helical" evidence="1">
    <location>
        <begin position="96"/>
        <end position="116"/>
    </location>
</feature>
<dbReference type="InterPro" id="IPR010559">
    <property type="entry name" value="Sig_transdc_His_kin_internal"/>
</dbReference>
<reference evidence="4" key="1">
    <citation type="submission" date="2016-10" db="EMBL/GenBank/DDBJ databases">
        <authorList>
            <person name="Varghese N."/>
            <person name="Submissions S."/>
        </authorList>
    </citation>
    <scope>NUCLEOTIDE SEQUENCE [LARGE SCALE GENOMIC DNA]</scope>
    <source>
        <strain evidence="4">DSM 22703</strain>
    </source>
</reference>
<keyword evidence="4" id="KW-1185">Reference proteome</keyword>
<evidence type="ECO:0000259" key="2">
    <source>
        <dbReference type="Pfam" id="PF06580"/>
    </source>
</evidence>
<dbReference type="STRING" id="279824.SAMN03080617_03354"/>
<sequence length="370" mass="43826">MKTIFKQHLNQEILMNNHSIQIERAFNFMRVNPVFFLWLIWFIFLALDISLRYLGALKIAPHEIILLNFVGGGVVNHFWFFFFLPQVVFLKKWKLVLIQLAIIISIYFIIKLYLLGYWSTNDIQLTPFFVNEAIRLLQFILYTSAIWGFYIMGIRQELLKKLEIDLIKLQIEHKSLQLNPHFVLNMITQFSASIMKVSKSLFKEFSLFTEILSYSYKNHQKQNYLDQELRILENYIACQKYRFGKKLQFIISKNFSIIEPNKFPLPKWTLMTFLENVFKHGNCYDSKCPCALTLNIFPWQDKMLFTFSLTNALEDSPPEFSSEFGIEAVSRILNYYFPGNVQLFHGKSSTEFNLLLYICYGGCIKDRTPR</sequence>
<dbReference type="Pfam" id="PF06580">
    <property type="entry name" value="His_kinase"/>
    <property type="match status" value="1"/>
</dbReference>
<dbReference type="RefSeq" id="WP_092732360.1">
    <property type="nucleotide sequence ID" value="NZ_FMXE01000028.1"/>
</dbReference>
<dbReference type="OrthoDB" id="823532at2"/>
<dbReference type="AlphaFoldDB" id="A0A1G5Z7C6"/>
<proteinExistence type="predicted"/>
<evidence type="ECO:0000313" key="4">
    <source>
        <dbReference type="Proteomes" id="UP000198756"/>
    </source>
</evidence>
<feature type="transmembrane region" description="Helical" evidence="1">
    <location>
        <begin position="65"/>
        <end position="84"/>
    </location>
</feature>
<name>A0A1G5Z7C6_9BACT</name>
<dbReference type="GO" id="GO:0016020">
    <property type="term" value="C:membrane"/>
    <property type="evidence" value="ECO:0007669"/>
    <property type="project" value="InterPro"/>
</dbReference>
<keyword evidence="1" id="KW-0812">Transmembrane</keyword>
<evidence type="ECO:0000256" key="1">
    <source>
        <dbReference type="SAM" id="Phobius"/>
    </source>
</evidence>
<keyword evidence="3" id="KW-0808">Transferase</keyword>
<evidence type="ECO:0000313" key="3">
    <source>
        <dbReference type="EMBL" id="SDA90919.1"/>
    </source>
</evidence>
<dbReference type="InterPro" id="IPR050640">
    <property type="entry name" value="Bact_2-comp_sensor_kinase"/>
</dbReference>
<dbReference type="GO" id="GO:0000155">
    <property type="term" value="F:phosphorelay sensor kinase activity"/>
    <property type="evidence" value="ECO:0007669"/>
    <property type="project" value="InterPro"/>
</dbReference>
<dbReference type="PANTHER" id="PTHR34220:SF7">
    <property type="entry name" value="SENSOR HISTIDINE KINASE YPDA"/>
    <property type="match status" value="1"/>
</dbReference>
<keyword evidence="3" id="KW-0418">Kinase</keyword>
<dbReference type="Proteomes" id="UP000198756">
    <property type="component" value="Unassembled WGS sequence"/>
</dbReference>
<gene>
    <name evidence="3" type="ORF">SAMN03080617_03354</name>
</gene>